<dbReference type="InterPro" id="IPR011010">
    <property type="entry name" value="DNA_brk_join_enz"/>
</dbReference>
<keyword evidence="2" id="KW-0233">DNA recombination</keyword>
<reference evidence="4 5" key="1">
    <citation type="submission" date="2017-10" db="EMBL/GenBank/DDBJ databases">
        <title>Comparative genomics between pathogenic Norcardia.</title>
        <authorList>
            <person name="Zeng L."/>
        </authorList>
    </citation>
    <scope>NUCLEOTIDE SEQUENCE [LARGE SCALE GENOMIC DNA]</scope>
    <source>
        <strain evidence="4 5">NC_YFY_NT001</strain>
    </source>
</reference>
<keyword evidence="1" id="KW-0238">DNA-binding</keyword>
<dbReference type="GO" id="GO:0003677">
    <property type="term" value="F:DNA binding"/>
    <property type="evidence" value="ECO:0007669"/>
    <property type="project" value="UniProtKB-KW"/>
</dbReference>
<dbReference type="InterPro" id="IPR010998">
    <property type="entry name" value="Integrase_recombinase_N"/>
</dbReference>
<organism evidence="4 5">
    <name type="scientific">Nocardia terpenica</name>
    <dbReference type="NCBI Taxonomy" id="455432"/>
    <lineage>
        <taxon>Bacteria</taxon>
        <taxon>Bacillati</taxon>
        <taxon>Actinomycetota</taxon>
        <taxon>Actinomycetes</taxon>
        <taxon>Mycobacteriales</taxon>
        <taxon>Nocardiaceae</taxon>
        <taxon>Nocardia</taxon>
    </lineage>
</organism>
<gene>
    <name evidence="4" type="ORF">CRH09_31105</name>
</gene>
<feature type="compositionally biased region" description="Basic residues" evidence="3">
    <location>
        <begin position="148"/>
        <end position="162"/>
    </location>
</feature>
<evidence type="ECO:0000256" key="3">
    <source>
        <dbReference type="SAM" id="MobiDB-lite"/>
    </source>
</evidence>
<dbReference type="GO" id="GO:0006310">
    <property type="term" value="P:DNA recombination"/>
    <property type="evidence" value="ECO:0007669"/>
    <property type="project" value="UniProtKB-KW"/>
</dbReference>
<dbReference type="InterPro" id="IPR013762">
    <property type="entry name" value="Integrase-like_cat_sf"/>
</dbReference>
<dbReference type="Gene3D" id="1.10.443.10">
    <property type="entry name" value="Intergrase catalytic core"/>
    <property type="match status" value="1"/>
</dbReference>
<accession>A0A291RQS9</accession>
<dbReference type="AlphaFoldDB" id="A0A291RQS9"/>
<sequence>MQDDYQERLQLANKSLSSGTGSITRKSKFSDLIDAWIDEKKLEVQEGTLDHSTLEGYTAEIERAEPRLRKDGTPDKRYAGDAIKIRPMLGELRNWEIDANRLDSHIKSIRTEGHRRKAEIHHLILTDIMRLGVTLGAVPVNPMDAVRKGGRSKNGNGRRAKAKAMDQETRDSLRTQLKAWLAGEEIPGTPAYTHGPKRDPDILNIADILLASGCRPYEGLAFRRCDVLTKTDEDEKTDKWRLVVCGTIKRKKGEKGLYRQEWTKTDAGYHIVVLPQWAVSTLIDMGAEDWADDDPTPLFPSRTGSWRDPHNFARTWRDARGSRYAWITSRTMRRTNLTAVAEEYGTEQASRQGGHAVISTGADITNRYLDRPLQAPDSTKALEKLR</sequence>
<evidence type="ECO:0000313" key="5">
    <source>
        <dbReference type="Proteomes" id="UP000221961"/>
    </source>
</evidence>
<dbReference type="GO" id="GO:0015074">
    <property type="term" value="P:DNA integration"/>
    <property type="evidence" value="ECO:0007669"/>
    <property type="project" value="InterPro"/>
</dbReference>
<dbReference type="Gene3D" id="1.10.150.130">
    <property type="match status" value="1"/>
</dbReference>
<evidence type="ECO:0008006" key="6">
    <source>
        <dbReference type="Google" id="ProtNLM"/>
    </source>
</evidence>
<evidence type="ECO:0000256" key="1">
    <source>
        <dbReference type="ARBA" id="ARBA00023125"/>
    </source>
</evidence>
<dbReference type="SUPFAM" id="SSF56349">
    <property type="entry name" value="DNA breaking-rejoining enzymes"/>
    <property type="match status" value="1"/>
</dbReference>
<feature type="region of interest" description="Disordered" evidence="3">
    <location>
        <begin position="144"/>
        <end position="168"/>
    </location>
</feature>
<protein>
    <recommendedName>
        <fullName evidence="6">Tyr recombinase domain-containing protein</fullName>
    </recommendedName>
</protein>
<name>A0A291RQS9_9NOCA</name>
<dbReference type="KEGG" id="ntp:CRH09_31105"/>
<dbReference type="EMBL" id="CP023778">
    <property type="protein sequence ID" value="ATL69971.1"/>
    <property type="molecule type" value="Genomic_DNA"/>
</dbReference>
<evidence type="ECO:0000313" key="4">
    <source>
        <dbReference type="EMBL" id="ATL69971.1"/>
    </source>
</evidence>
<dbReference type="Proteomes" id="UP000221961">
    <property type="component" value="Chromosome"/>
</dbReference>
<proteinExistence type="predicted"/>
<evidence type="ECO:0000256" key="2">
    <source>
        <dbReference type="ARBA" id="ARBA00023172"/>
    </source>
</evidence>